<dbReference type="eggNOG" id="KOG1577">
    <property type="taxonomic scope" value="Eukaryota"/>
</dbReference>
<evidence type="ECO:0000256" key="2">
    <source>
        <dbReference type="PIRSR" id="PIRSR000097-2"/>
    </source>
</evidence>
<organism evidence="5 6">
    <name type="scientific">Bursaphelenchus xylophilus</name>
    <name type="common">Pinewood nematode worm</name>
    <name type="synonym">Aphelenchoides xylophilus</name>
    <dbReference type="NCBI Taxonomy" id="6326"/>
    <lineage>
        <taxon>Eukaryota</taxon>
        <taxon>Metazoa</taxon>
        <taxon>Ecdysozoa</taxon>
        <taxon>Nematoda</taxon>
        <taxon>Chromadorea</taxon>
        <taxon>Rhabditida</taxon>
        <taxon>Tylenchina</taxon>
        <taxon>Tylenchomorpha</taxon>
        <taxon>Aphelenchoidea</taxon>
        <taxon>Aphelenchoididae</taxon>
        <taxon>Bursaphelenchus</taxon>
    </lineage>
</organism>
<protein>
    <submittedName>
        <fullName evidence="6">Aldo_ket_red domain-containing protein</fullName>
    </submittedName>
</protein>
<evidence type="ECO:0000313" key="5">
    <source>
        <dbReference type="Proteomes" id="UP000095284"/>
    </source>
</evidence>
<dbReference type="AlphaFoldDB" id="A0A1I7SHW2"/>
<dbReference type="Proteomes" id="UP000095284">
    <property type="component" value="Unplaced"/>
</dbReference>
<feature type="site" description="Lowers pKa of active site Tyr" evidence="3">
    <location>
        <position position="83"/>
    </location>
</feature>
<dbReference type="PRINTS" id="PR00069">
    <property type="entry name" value="ALDKETRDTASE"/>
</dbReference>
<dbReference type="Gene3D" id="3.20.20.100">
    <property type="entry name" value="NADP-dependent oxidoreductase domain"/>
    <property type="match status" value="1"/>
</dbReference>
<dbReference type="GO" id="GO:0016491">
    <property type="term" value="F:oxidoreductase activity"/>
    <property type="evidence" value="ECO:0007669"/>
    <property type="project" value="InterPro"/>
</dbReference>
<name>A0A1I7SHW2_BURXY</name>
<feature type="active site" description="Proton donor" evidence="1">
    <location>
        <position position="54"/>
    </location>
</feature>
<evidence type="ECO:0000313" key="6">
    <source>
        <dbReference type="WBParaSite" id="BXY_1263000.1"/>
    </source>
</evidence>
<dbReference type="WBParaSite" id="BXY_1263000.1">
    <property type="protein sequence ID" value="BXY_1263000.1"/>
    <property type="gene ID" value="BXY_1263000"/>
</dbReference>
<evidence type="ECO:0000256" key="1">
    <source>
        <dbReference type="PIRSR" id="PIRSR000097-1"/>
    </source>
</evidence>
<feature type="binding site" evidence="2">
    <location>
        <position position="116"/>
    </location>
    <ligand>
        <name>substrate</name>
    </ligand>
</feature>
<proteinExistence type="predicted"/>
<evidence type="ECO:0000259" key="4">
    <source>
        <dbReference type="Pfam" id="PF00248"/>
    </source>
</evidence>
<dbReference type="PROSITE" id="PS00062">
    <property type="entry name" value="ALDOKETO_REDUCTASE_2"/>
    <property type="match status" value="1"/>
</dbReference>
<feature type="domain" description="NADP-dependent oxidoreductase" evidence="4">
    <location>
        <begin position="20"/>
        <end position="257"/>
    </location>
</feature>
<dbReference type="InterPro" id="IPR018170">
    <property type="entry name" value="Aldo/ket_reductase_CS"/>
</dbReference>
<dbReference type="InterPro" id="IPR036812">
    <property type="entry name" value="NAD(P)_OxRdtase_dom_sf"/>
</dbReference>
<accession>A0A1I7SHW2</accession>
<dbReference type="PIRSF" id="PIRSF000097">
    <property type="entry name" value="AKR"/>
    <property type="match status" value="1"/>
</dbReference>
<evidence type="ECO:0000256" key="3">
    <source>
        <dbReference type="PIRSR" id="PIRSR000097-3"/>
    </source>
</evidence>
<dbReference type="PANTHER" id="PTHR11732">
    <property type="entry name" value="ALDO/KETO REDUCTASE"/>
    <property type="match status" value="1"/>
</dbReference>
<sequence length="269" mass="31248">MTTNEKFFTKFSNGVKFPLIGYGTWLSDNPETLEKCLRVALDAGYRYIDTAYLYKNEHVIGEVLEEYYKAGKFKREDIFLTTKLPLQGHVPEDAEYFIQYSLKALKTDYIDLYLIHNACCAKMDPNTKEPIEAEPEILEPNNVPHIDTWRVLEKYYKQGTFRAIGVSNFTVPQLEDLYNKAEVKPQNLQVELHIFSRRRALVEFCEKHNITVTSYATLGSPARKTGFIKNFDDKWPEADCLNHPLVQELSQKYKKTPAQVRTCIRLSNK</sequence>
<dbReference type="InterPro" id="IPR023210">
    <property type="entry name" value="NADP_OxRdtase_dom"/>
</dbReference>
<dbReference type="Pfam" id="PF00248">
    <property type="entry name" value="Aldo_ket_red"/>
    <property type="match status" value="1"/>
</dbReference>
<dbReference type="InterPro" id="IPR020471">
    <property type="entry name" value="AKR"/>
</dbReference>
<dbReference type="SUPFAM" id="SSF51430">
    <property type="entry name" value="NAD(P)-linked oxidoreductase"/>
    <property type="match status" value="1"/>
</dbReference>
<reference evidence="6" key="1">
    <citation type="submission" date="2016-11" db="UniProtKB">
        <authorList>
            <consortium name="WormBaseParasite"/>
        </authorList>
    </citation>
    <scope>IDENTIFICATION</scope>
</reference>